<keyword evidence="7" id="KW-0040">ANK repeat</keyword>
<evidence type="ECO:0000256" key="2">
    <source>
        <dbReference type="ARBA" id="ARBA00022676"/>
    </source>
</evidence>
<feature type="region of interest" description="Disordered" evidence="10">
    <location>
        <begin position="24"/>
        <end position="43"/>
    </location>
</feature>
<evidence type="ECO:0000256" key="1">
    <source>
        <dbReference type="ARBA" id="ARBA00004123"/>
    </source>
</evidence>
<dbReference type="PROSITE" id="PS50088">
    <property type="entry name" value="ANK_REPEAT"/>
    <property type="match status" value="5"/>
</dbReference>
<evidence type="ECO:0000259" key="13">
    <source>
        <dbReference type="PROSITE" id="PS51977"/>
    </source>
</evidence>
<feature type="repeat" description="ANK" evidence="7">
    <location>
        <begin position="542"/>
        <end position="574"/>
    </location>
</feature>
<dbReference type="SUPFAM" id="SSF48403">
    <property type="entry name" value="Ankyrin repeat"/>
    <property type="match status" value="3"/>
</dbReference>
<dbReference type="Gene3D" id="1.20.142.10">
    <property type="entry name" value="Poly(ADP-ribose) polymerase, regulatory domain"/>
    <property type="match status" value="1"/>
</dbReference>
<dbReference type="Pfam" id="PF12796">
    <property type="entry name" value="Ank_2"/>
    <property type="match status" value="3"/>
</dbReference>
<dbReference type="InterPro" id="IPR036930">
    <property type="entry name" value="WGR_dom_sf"/>
</dbReference>
<dbReference type="Gene3D" id="3.90.228.10">
    <property type="match status" value="1"/>
</dbReference>
<feature type="domain" description="WGR" evidence="13">
    <location>
        <begin position="1784"/>
        <end position="1885"/>
    </location>
</feature>
<dbReference type="PANTHER" id="PTHR10459">
    <property type="entry name" value="DNA LIGASE"/>
    <property type="match status" value="1"/>
</dbReference>
<dbReference type="PROSITE" id="PS51059">
    <property type="entry name" value="PARP_CATALYTIC"/>
    <property type="match status" value="1"/>
</dbReference>
<dbReference type="PROSITE" id="PS50297">
    <property type="entry name" value="ANK_REP_REGION"/>
    <property type="match status" value="3"/>
</dbReference>
<feature type="coiled-coil region" evidence="9">
    <location>
        <begin position="1943"/>
        <end position="1977"/>
    </location>
</feature>
<dbReference type="SUPFAM" id="SSF56399">
    <property type="entry name" value="ADP-ribosylation"/>
    <property type="match status" value="1"/>
</dbReference>
<dbReference type="Pfam" id="PF05406">
    <property type="entry name" value="WGR"/>
    <property type="match status" value="1"/>
</dbReference>
<dbReference type="GO" id="GO:1990404">
    <property type="term" value="F:NAD+-protein mono-ADP-ribosyltransferase activity"/>
    <property type="evidence" value="ECO:0007669"/>
    <property type="project" value="TreeGrafter"/>
</dbReference>
<dbReference type="Pfam" id="PF00644">
    <property type="entry name" value="PARP"/>
    <property type="match status" value="1"/>
</dbReference>
<dbReference type="InterPro" id="IPR002110">
    <property type="entry name" value="Ankyrin_rpt"/>
</dbReference>
<dbReference type="GO" id="GO:0016779">
    <property type="term" value="F:nucleotidyltransferase activity"/>
    <property type="evidence" value="ECO:0007669"/>
    <property type="project" value="UniProtKB-KW"/>
</dbReference>
<sequence>MARRVNKKKNVKAGTVYQARRIDGQLGNRVGDGARNKSSRQRTQAVLYQAPTPTIIHRKTAKNAIAKKTVKKGVKPSKKTSKVSAKVVKKIGKKAAGTKVKTPKVKKPTKKGNDRLTPRVITEYDENPFFADAEVPEYISASVYHRWITRAVLRENMKEIKDYYKSKKCQKSAIYQPFAYTYDASACYEACKKDVKFATEFFKMNHKMETDDSYRPGREPNLLEYKTTGRKNHYMIGRHTRQIEMGRGGKEGNNALLNYSSRNDEPDPLTRLIQENIQYTKLFQLCKIQNGPFDENQLESHFVTAVRMGHRELASALAQGPARNHCNDLHRCTLKDQKLPAKILPVSVAKKAFMNKNVTPLHSAAISNSTHMLEAMRTVYPTINIPDQDNWYTIHYAACAPGSAPVEYLLKNGGSVSMLTKQTETPLHCAARAGRAANCTFLMKEMLELEKGDDGESTIRPDRSIVNARNRSGNSALHLAVLNNQLDAVDALLAEPTILVDLPTSTGSNRVTPLMLACGKGYLEMAKKLFEKGALVEAKDKKKRTPLIHAMLNGQMHTAAFLLAKGASLFLADSSGNTAAHYASGYGFMDCLKMLASIDEEILATPNDWQLYPLSIAYLKGHYGIVSWLLEGQHKEKANINAKDNNGATLLSNLMSYADENLHKDLTSQIEYLVARGADSSIPDSTGQTPLHLFAQQRVILKGSGEAPEKDATRMTLNDYKKCFDILIRSGSNVEAYDHQDNTPLHIALSNGNLMLFTMMLEKVQDKRRLFEKWANHQNFLHEILALPMKVYGDQVLWKGETLTKPAYDVLPILRDLHDTLPDLFVKWIDEVNKSGYSPIVEAVRQYQALAPNKQLRGEINQNVRMARGQRTFGHQMNAKQAPHIDSYELKTFLASVNELFEWVIRLGPFQLTQRYINAENAAAVTLAKLAMSVPLEDGKFQENHLALFKMLIKLSKEYNNIEQFLTQRNEKDDLLILEAIQFDKPRVVELLLDTATEMHLINGIHNAIREKELDQVVNKTIIMYLIEMRMWDLLPKLNASNEFWKKKDEKGNSIWHYTARINSHKTVSLFKMIEAKGVPRENNIDGRSVLHVATLACDGSANSVLEPIAWLSTRCPIEAVDKYNRTALHYAFGNENDFKDGNVPFGESDPIAVVSLLSSLVRPDQIEIADCNGNTILHLAALKNSTICLMTLIRKKCHVDLKNNDGNTPLALAVYHGRQSSALTLIQANADVTEKIFVKAVKPNAFGQQDNTAKEKENYWKWNGKEKKIEEDLCTTIPATVVSKGGSWEAMVYVLLDVLGQNTNSMAQLIDAALRRGQLNLANQLLKSVEALLDGAVLNSNYDLLNTFAEKCFGALTSEETIERTVLSRILTTRGLGLNQPETQKIIRTGLQHGNWNVLNFLKNEMGATAWKNQKMESPSENPIRSLMIYMNEKSVTSDAVGFLEELKNMPRINIDALCTLDIPAKFKNLLEFGNLPALSFAVLQEKPDIIRALRAAGASLKVADEFGRTPLMYAIMTNNRSVVEAIVGDGKLAVVLPKQPPIQSKGPRCVVVPMRFGVTGRSFLPTSAFLPSTAAAAAVASDSESSDEDEDDSEKEDEAEENQDGSGNEESGDEEEDSPPPTKKARVEKEAGPSSGPNRKKLNITDPSLFSARDNRGYNALHYLIEPLAWENVELLADLAASNKKAIIDCLIDKRNPNPIELAAKNMNRKIKNEMLRIVKASSLPRPVKDTKLTIQPVDIEPLSDVDADAANFLAKWAAENDKKKANEAPKPHVSSTYSTSGTVSFCEETQQYFNILMNKTDLNYGRYGFHNFYRMQIIKRRDADLYILFTNWGRIGMGMGEFQTTPFSSLELAAKEFKSIFKSKSGNEWCPLANFHEMSKKYRLVETDNTPTNLSEVELAWKKNTEKDTIRKMIADISDSKTLKQYASQVQMYGSSQPFGRFTKENIEKAKLVLDKLEKNAKRIKQMADAQTVLSESNLLDAYITTSELSSDYYNLIPSGDFEYSNLTRLDSVEEISKHRARLNRAQEIETATRLLCGAEFRQDLDRVDYIRSAMQCEFRMETPESDISQRILQWIYNSGGKQNKVKMILEIAPKESTTKFEPFLNDDNQKFLWHGTKATNLMSILKNGFLVDPPSACRNGSLFGSGIYLADSFEKSTHYCQPSAEGVNYMLICQTALGKVREMNTLPYRFMSQPSSDAEKGEDTLHYIGDNFPSGSLTNDGIGMPLLPLRKRDEISSDQYGYQTLNFSEYIVRNPHRVLPKYIVIYK</sequence>
<gene>
    <name evidence="14" type="ORF">GCK72_019058</name>
</gene>
<comment type="caution">
    <text evidence="14">The sequence shown here is derived from an EMBL/GenBank/DDBJ whole genome shotgun (WGS) entry which is preliminary data.</text>
</comment>
<dbReference type="EMBL" id="WUAV01000005">
    <property type="protein sequence ID" value="KAF1752503.1"/>
    <property type="molecule type" value="Genomic_DNA"/>
</dbReference>
<dbReference type="SUPFAM" id="SSF142921">
    <property type="entry name" value="WGR domain-like"/>
    <property type="match status" value="1"/>
</dbReference>
<dbReference type="Gene3D" id="1.25.40.20">
    <property type="entry name" value="Ankyrin repeat-containing domain"/>
    <property type="match status" value="5"/>
</dbReference>
<comment type="subcellular location">
    <subcellularLocation>
        <location evidence="1">Nucleus</location>
    </subcellularLocation>
</comment>
<dbReference type="GO" id="GO:0005730">
    <property type="term" value="C:nucleolus"/>
    <property type="evidence" value="ECO:0007669"/>
    <property type="project" value="TreeGrafter"/>
</dbReference>
<evidence type="ECO:0000256" key="5">
    <source>
        <dbReference type="ARBA" id="ARBA00023027"/>
    </source>
</evidence>
<dbReference type="GO" id="GO:0070212">
    <property type="term" value="P:protein poly-ADP-ribosylation"/>
    <property type="evidence" value="ECO:0007669"/>
    <property type="project" value="TreeGrafter"/>
</dbReference>
<evidence type="ECO:0000256" key="7">
    <source>
        <dbReference type="PROSITE-ProRule" id="PRU00023"/>
    </source>
</evidence>
<dbReference type="FunFam" id="1.25.40.20:FF:001199">
    <property type="entry name" value="Poly [ADP-ribose] polymerase tankyrase"/>
    <property type="match status" value="1"/>
</dbReference>
<reference evidence="14 15" key="1">
    <citation type="submission" date="2019-12" db="EMBL/GenBank/DDBJ databases">
        <title>Chromosome-level assembly of the Caenorhabditis remanei genome.</title>
        <authorList>
            <person name="Teterina A.A."/>
            <person name="Willis J.H."/>
            <person name="Phillips P.C."/>
        </authorList>
    </citation>
    <scope>NUCLEOTIDE SEQUENCE [LARGE SCALE GENOMIC DNA]</scope>
    <source>
        <strain evidence="14 15">PX506</strain>
        <tissue evidence="14">Whole organism</tissue>
    </source>
</reference>
<dbReference type="GO" id="GO:0006302">
    <property type="term" value="P:double-strand break repair"/>
    <property type="evidence" value="ECO:0007669"/>
    <property type="project" value="TreeGrafter"/>
</dbReference>
<proteinExistence type="predicted"/>
<keyword evidence="4" id="KW-0548">Nucleotidyltransferase</keyword>
<dbReference type="InterPro" id="IPR004102">
    <property type="entry name" value="Poly(ADP-ribose)pol_reg_dom"/>
</dbReference>
<feature type="repeat" description="ANK" evidence="7">
    <location>
        <begin position="509"/>
        <end position="541"/>
    </location>
</feature>
<dbReference type="SMART" id="SM00248">
    <property type="entry name" value="ANK"/>
    <property type="match status" value="18"/>
</dbReference>
<keyword evidence="6" id="KW-0539">Nucleus</keyword>
<keyword evidence="9" id="KW-0175">Coiled coil</keyword>
<dbReference type="Proteomes" id="UP000483820">
    <property type="component" value="Chromosome V"/>
</dbReference>
<dbReference type="InterPro" id="IPR050800">
    <property type="entry name" value="ARTD/PARP"/>
</dbReference>
<keyword evidence="2 8" id="KW-0328">Glycosyltransferase</keyword>
<dbReference type="GO" id="GO:0003950">
    <property type="term" value="F:NAD+ poly-ADP-ribosyltransferase activity"/>
    <property type="evidence" value="ECO:0007669"/>
    <property type="project" value="UniProtKB-UniRule"/>
</dbReference>
<evidence type="ECO:0000259" key="11">
    <source>
        <dbReference type="PROSITE" id="PS51059"/>
    </source>
</evidence>
<dbReference type="CDD" id="cd01437">
    <property type="entry name" value="parp_like"/>
    <property type="match status" value="1"/>
</dbReference>
<dbReference type="InterPro" id="IPR012317">
    <property type="entry name" value="Poly(ADP-ribose)pol_cat_dom"/>
</dbReference>
<dbReference type="KEGG" id="crq:GCK72_019058"/>
<dbReference type="EC" id="2.4.2.-" evidence="8"/>
<dbReference type="CTD" id="9839307"/>
<protein>
    <recommendedName>
        <fullName evidence="8">Poly [ADP-ribose] polymerase</fullName>
        <shortName evidence="8">PARP</shortName>
        <ecNumber evidence="8">2.4.2.-</ecNumber>
    </recommendedName>
</protein>
<accession>A0A6A5GCV2</accession>
<feature type="repeat" description="ANK" evidence="7">
    <location>
        <begin position="1206"/>
        <end position="1233"/>
    </location>
</feature>
<feature type="domain" description="PARP alpha-helical" evidence="12">
    <location>
        <begin position="1906"/>
        <end position="2040"/>
    </location>
</feature>
<dbReference type="PROSITE" id="PS51977">
    <property type="entry name" value="WGR"/>
    <property type="match status" value="1"/>
</dbReference>
<evidence type="ECO:0000256" key="9">
    <source>
        <dbReference type="SAM" id="Coils"/>
    </source>
</evidence>
<feature type="domain" description="PARP catalytic" evidence="11">
    <location>
        <begin position="2042"/>
        <end position="2271"/>
    </location>
</feature>
<organism evidence="14 15">
    <name type="scientific">Caenorhabditis remanei</name>
    <name type="common">Caenorhabditis vulgaris</name>
    <dbReference type="NCBI Taxonomy" id="31234"/>
    <lineage>
        <taxon>Eukaryota</taxon>
        <taxon>Metazoa</taxon>
        <taxon>Ecdysozoa</taxon>
        <taxon>Nematoda</taxon>
        <taxon>Chromadorea</taxon>
        <taxon>Rhabditida</taxon>
        <taxon>Rhabditina</taxon>
        <taxon>Rhabditomorpha</taxon>
        <taxon>Rhabditoidea</taxon>
        <taxon>Rhabditidae</taxon>
        <taxon>Peloderinae</taxon>
        <taxon>Caenorhabditis</taxon>
    </lineage>
</organism>
<evidence type="ECO:0000256" key="6">
    <source>
        <dbReference type="ARBA" id="ARBA00023242"/>
    </source>
</evidence>
<keyword evidence="5 8" id="KW-0520">NAD</keyword>
<evidence type="ECO:0000256" key="3">
    <source>
        <dbReference type="ARBA" id="ARBA00022679"/>
    </source>
</evidence>
<evidence type="ECO:0000313" key="15">
    <source>
        <dbReference type="Proteomes" id="UP000483820"/>
    </source>
</evidence>
<dbReference type="InterPro" id="IPR036616">
    <property type="entry name" value="Poly(ADP-ribose)pol_reg_dom_sf"/>
</dbReference>
<dbReference type="Pfam" id="PF02877">
    <property type="entry name" value="PARP_reg"/>
    <property type="match status" value="1"/>
</dbReference>
<keyword evidence="3 8" id="KW-0808">Transferase</keyword>
<dbReference type="SMART" id="SM00773">
    <property type="entry name" value="WGR"/>
    <property type="match status" value="1"/>
</dbReference>
<name>A0A6A5GCV2_CAERE</name>
<dbReference type="SUPFAM" id="SSF47587">
    <property type="entry name" value="Domain of poly(ADP-ribose) polymerase"/>
    <property type="match status" value="1"/>
</dbReference>
<evidence type="ECO:0000256" key="10">
    <source>
        <dbReference type="SAM" id="MobiDB-lite"/>
    </source>
</evidence>
<feature type="repeat" description="ANK" evidence="7">
    <location>
        <begin position="472"/>
        <end position="493"/>
    </location>
</feature>
<dbReference type="InterPro" id="IPR036770">
    <property type="entry name" value="Ankyrin_rpt-contain_sf"/>
</dbReference>
<dbReference type="RefSeq" id="XP_053581775.1">
    <property type="nucleotide sequence ID" value="XM_053732862.1"/>
</dbReference>
<feature type="repeat" description="ANK" evidence="7">
    <location>
        <begin position="1173"/>
        <end position="1205"/>
    </location>
</feature>
<dbReference type="GeneID" id="9839307"/>
<evidence type="ECO:0000313" key="14">
    <source>
        <dbReference type="EMBL" id="KAF1752503.1"/>
    </source>
</evidence>
<dbReference type="CDD" id="cd07997">
    <property type="entry name" value="WGR_PARP"/>
    <property type="match status" value="1"/>
</dbReference>
<dbReference type="InterPro" id="IPR008893">
    <property type="entry name" value="WGR_domain"/>
</dbReference>
<evidence type="ECO:0000256" key="4">
    <source>
        <dbReference type="ARBA" id="ARBA00022695"/>
    </source>
</evidence>
<feature type="region of interest" description="Disordered" evidence="10">
    <location>
        <begin position="1580"/>
        <end position="1651"/>
    </location>
</feature>
<evidence type="ECO:0000259" key="12">
    <source>
        <dbReference type="PROSITE" id="PS51060"/>
    </source>
</evidence>
<feature type="compositionally biased region" description="Acidic residues" evidence="10">
    <location>
        <begin position="1586"/>
        <end position="1605"/>
    </location>
</feature>
<dbReference type="PROSITE" id="PS51060">
    <property type="entry name" value="PARP_ALPHA_HD"/>
    <property type="match status" value="1"/>
</dbReference>
<dbReference type="PANTHER" id="PTHR10459:SF117">
    <property type="entry name" value="POLY [ADP-RIBOSE] POLYMERASE TANKYRASE"/>
    <property type="match status" value="1"/>
</dbReference>
<evidence type="ECO:0000256" key="8">
    <source>
        <dbReference type="RuleBase" id="RU362114"/>
    </source>
</evidence>